<sequence length="125" mass="13793">MDHFNQVCLARFEPCGWVGGTVQQLILLYLEASCCHKAAYLSLIHGGILLLTGMHMAMSMNVNTSIGFFAVMAHCIFCFCCIAQVQVTARCWVLPQSFALPQCRRVLDATPHSSKVFVSHQAATQ</sequence>
<name>A0A7S4D1G6_9EUGL</name>
<keyword evidence="1" id="KW-0812">Transmembrane</keyword>
<protein>
    <submittedName>
        <fullName evidence="2">Uncharacterized protein</fullName>
    </submittedName>
</protein>
<gene>
    <name evidence="2" type="ORF">EGYM00163_LOCUS24274</name>
</gene>
<dbReference type="AlphaFoldDB" id="A0A7S4D1G6"/>
<keyword evidence="1" id="KW-0472">Membrane</keyword>
<reference evidence="2" key="1">
    <citation type="submission" date="2021-01" db="EMBL/GenBank/DDBJ databases">
        <authorList>
            <person name="Corre E."/>
            <person name="Pelletier E."/>
            <person name="Niang G."/>
            <person name="Scheremetjew M."/>
            <person name="Finn R."/>
            <person name="Kale V."/>
            <person name="Holt S."/>
            <person name="Cochrane G."/>
            <person name="Meng A."/>
            <person name="Brown T."/>
            <person name="Cohen L."/>
        </authorList>
    </citation>
    <scope>NUCLEOTIDE SEQUENCE</scope>
    <source>
        <strain evidence="2">CCMP1594</strain>
    </source>
</reference>
<dbReference type="EMBL" id="HBJA01069130">
    <property type="protein sequence ID" value="CAE0813123.1"/>
    <property type="molecule type" value="Transcribed_RNA"/>
</dbReference>
<organism evidence="2">
    <name type="scientific">Eutreptiella gymnastica</name>
    <dbReference type="NCBI Taxonomy" id="73025"/>
    <lineage>
        <taxon>Eukaryota</taxon>
        <taxon>Discoba</taxon>
        <taxon>Euglenozoa</taxon>
        <taxon>Euglenida</taxon>
        <taxon>Spirocuta</taxon>
        <taxon>Euglenophyceae</taxon>
        <taxon>Eutreptiales</taxon>
        <taxon>Eutreptiaceae</taxon>
        <taxon>Eutreptiella</taxon>
    </lineage>
</organism>
<proteinExistence type="predicted"/>
<feature type="transmembrane region" description="Helical" evidence="1">
    <location>
        <begin position="64"/>
        <end position="85"/>
    </location>
</feature>
<keyword evidence="1" id="KW-1133">Transmembrane helix</keyword>
<evidence type="ECO:0000256" key="1">
    <source>
        <dbReference type="SAM" id="Phobius"/>
    </source>
</evidence>
<evidence type="ECO:0000313" key="2">
    <source>
        <dbReference type="EMBL" id="CAE0813123.1"/>
    </source>
</evidence>
<accession>A0A7S4D1G6</accession>